<dbReference type="SUPFAM" id="SSF53474">
    <property type="entry name" value="alpha/beta-Hydrolases"/>
    <property type="match status" value="1"/>
</dbReference>
<feature type="compositionally biased region" description="Polar residues" evidence="2">
    <location>
        <begin position="1236"/>
        <end position="1246"/>
    </location>
</feature>
<gene>
    <name evidence="4" type="ORF">HF325_001029</name>
</gene>
<feature type="region of interest" description="Disordered" evidence="2">
    <location>
        <begin position="1076"/>
        <end position="1246"/>
    </location>
</feature>
<evidence type="ECO:0000313" key="4">
    <source>
        <dbReference type="EMBL" id="KAF8005572.1"/>
    </source>
</evidence>
<proteinExistence type="predicted"/>
<dbReference type="InterPro" id="IPR029058">
    <property type="entry name" value="AB_hydrolase_fold"/>
</dbReference>
<evidence type="ECO:0000256" key="2">
    <source>
        <dbReference type="SAM" id="MobiDB-lite"/>
    </source>
</evidence>
<evidence type="ECO:0000259" key="3">
    <source>
        <dbReference type="PROSITE" id="PS51820"/>
    </source>
</evidence>
<accession>A0A8H7GZG8</accession>
<feature type="domain" description="PA14" evidence="3">
    <location>
        <begin position="93"/>
        <end position="260"/>
    </location>
</feature>
<dbReference type="PANTHER" id="PTHR33793:SF2">
    <property type="entry name" value="AGGLUTININ-LIKE PROTEIN 6"/>
    <property type="match status" value="1"/>
</dbReference>
<dbReference type="SMART" id="SM00939">
    <property type="entry name" value="PepX_C"/>
    <property type="match status" value="1"/>
</dbReference>
<name>A0A8H7GZG8_9ASCO</name>
<dbReference type="PROSITE" id="PS51820">
    <property type="entry name" value="PA14"/>
    <property type="match status" value="1"/>
</dbReference>
<keyword evidence="5" id="KW-1185">Reference proteome</keyword>
<dbReference type="OrthoDB" id="416441at2759"/>
<dbReference type="InterPro" id="IPR008979">
    <property type="entry name" value="Galactose-bd-like_sf"/>
</dbReference>
<evidence type="ECO:0000313" key="5">
    <source>
        <dbReference type="Proteomes" id="UP000649328"/>
    </source>
</evidence>
<dbReference type="EMBL" id="JACBPP010000001">
    <property type="protein sequence ID" value="KAF8005572.1"/>
    <property type="molecule type" value="Genomic_DNA"/>
</dbReference>
<dbReference type="InterPro" id="IPR018871">
    <property type="entry name" value="GLEYA_adhesin_domain"/>
</dbReference>
<dbReference type="NCBIfam" id="TIGR00976">
    <property type="entry name" value="CocE_NonD"/>
    <property type="match status" value="1"/>
</dbReference>
<dbReference type="SUPFAM" id="SSF49785">
    <property type="entry name" value="Galactose-binding domain-like"/>
    <property type="match status" value="1"/>
</dbReference>
<dbReference type="Gene3D" id="2.60.120.260">
    <property type="entry name" value="Galactose-binding domain-like"/>
    <property type="match status" value="1"/>
</dbReference>
<dbReference type="Gene3D" id="1.10.3020.10">
    <property type="entry name" value="alpha-amino acid ester hydrolase ( Helical cap domain)"/>
    <property type="match status" value="1"/>
</dbReference>
<dbReference type="Pfam" id="PF08530">
    <property type="entry name" value="PepX_C"/>
    <property type="match status" value="1"/>
</dbReference>
<dbReference type="GO" id="GO:0007155">
    <property type="term" value="P:cell adhesion"/>
    <property type="evidence" value="ECO:0007669"/>
    <property type="project" value="InterPro"/>
</dbReference>
<evidence type="ECO:0000256" key="1">
    <source>
        <dbReference type="ARBA" id="ARBA00022801"/>
    </source>
</evidence>
<dbReference type="InterPro" id="IPR033504">
    <property type="entry name" value="ALS"/>
</dbReference>
<dbReference type="Proteomes" id="UP000649328">
    <property type="component" value="Unassembled WGS sequence"/>
</dbReference>
<dbReference type="InterPro" id="IPR037524">
    <property type="entry name" value="PA14/GLEYA"/>
</dbReference>
<dbReference type="Gene3D" id="2.60.120.1560">
    <property type="match status" value="1"/>
</dbReference>
<reference evidence="4" key="1">
    <citation type="submission" date="2020-10" db="EMBL/GenBank/DDBJ databases">
        <title>The Whole-Genome Sequence of Metschnikowia persimmonesis, a Novel Endophytic Yeast Species Isolated from Medicinal Plant Diospyros kaki Thumb.</title>
        <authorList>
            <person name="Rahmat E."/>
            <person name="Kang Y."/>
        </authorList>
    </citation>
    <scope>NUCLEOTIDE SEQUENCE</scope>
    <source>
        <strain evidence="4">KIOM G15050</strain>
    </source>
</reference>
<dbReference type="InterPro" id="IPR000383">
    <property type="entry name" value="Xaa-Pro-like_dom"/>
</dbReference>
<dbReference type="Pfam" id="PF10528">
    <property type="entry name" value="GLEYA"/>
    <property type="match status" value="1"/>
</dbReference>
<feature type="compositionally biased region" description="Low complexity" evidence="2">
    <location>
        <begin position="1076"/>
        <end position="1097"/>
    </location>
</feature>
<dbReference type="Pfam" id="PF05792">
    <property type="entry name" value="Candida_ALS"/>
    <property type="match status" value="19"/>
</dbReference>
<feature type="compositionally biased region" description="Low complexity" evidence="2">
    <location>
        <begin position="1166"/>
        <end position="1176"/>
    </location>
</feature>
<dbReference type="InterPro" id="IPR008440">
    <property type="entry name" value="Agglutinin-like_ALS_rpt"/>
</dbReference>
<dbReference type="GO" id="GO:0008239">
    <property type="term" value="F:dipeptidyl-peptidase activity"/>
    <property type="evidence" value="ECO:0007669"/>
    <property type="project" value="InterPro"/>
</dbReference>
<dbReference type="PANTHER" id="PTHR33793">
    <property type="entry name" value="ALPHA-AGGLUTININ"/>
    <property type="match status" value="1"/>
</dbReference>
<sequence length="2038" mass="218199">MEVSRLVSEVSRPMRTLFILKQLEVTQYSSEVISAGVNDSRSGNSGSHTITMFRIVLYFAAALVGVVSATSGCTPTAVGQNGFDGRFYLYGLNDLVGWDKDFFSSLYKTTLLHTVTGITDINFQYYDQPNAVPLYDNLFGYYTTYSNYTLELSGFYKAPVSGTFNFRLAADNGASLQFGSGQSCCDDASGSVTGDFSINTLGPYGGGGNTDINVNHASFSLTKGVYYPVKIVMFNWTGNTGLNLVVTDPSGNIVTNFGSQVFQATFKNSKCYTTVTSVWTNTFTSTTTQTGALTDTVVVEIPKATTTTTTTWSHSFVSTSTATGTFSNTVIVEVPHSLTTTTSTWTGSNTETYTVTGSDTDTIVVEVPTPTQTVTSVWTGSYVTSTTVTGGPGENNTVIVEIPHSLTTVTSTWTGSNTETYTVTGSDTDTIVVEVPTPTQTVTSVWTGSYVTSTTVTGGPGENNTVIVEIPHSLTTTTSTWTGSNTETYTVTGSDTDTIVVEVPTPTQTVTSVWTGSYVTSTTVTGGPGENNTVIVEIPHSLTTTTSTWTGSNTETYTVTGSDTDTIVVEVPTPTQTVTSVWTGSYVTSTTVTGGPGENNTVIVEIPHSLTTTTSTWTGSNTETYTVTGSDTDTIVVEVPTPTQTVTSVWTGSYVTSTTVTGGPGENNTVIVEIPHSLTTTTSTWTGSNTETYTVTGSYTDTVVVEVPTPTQTVTSVWTGSYVTSTTVTGGPGENNTVIVEIPHSLTTTTSTWTGSNTETYTVTGSDTDTVVVEVPTPTQTVTSVWTGSYVTSTTVTGGPGENNTVIVEIPHSLTTTTSTWTGSNTETYTVTGSYTDTIVVEVPTPTQTVTSVWTGSYVTSTTVTGGPGKNNTVIVEVPHSLTTTTSTWTGSYTETHTVTGSDSDTIVVDVPTPTQTVTSVWTGSYVTSTTVTGDFSESVTGIIEIPLSSSSWQKPYSSGGWNLSYVPPISTLTSDSFVQTKVHSALRVSSSFEITSLWASISSSSSAIIVPEVTSSSVPHVRSSVSEAVATASSSVTAIAIAPSDASNIDSSSATGSSSAMASASSEVSAALPSDVTSEASASSKVSNTDSSSTASPVRSETRIPKGSSPAETTLTLPSSDSGSTSSGHVTSTSGASKSQSYGNESSQSKQMTGSMFSQTESIKTTASTATPSSSESRNHETTSTGFVSVVTSETKPQPPQPATPSSTRSGVVDSASLSSLSVVSSQGGVPPVTRTDSNGVSTRFDSRTLSSVNQESSSVFCYRGVCVTSSAESIVSQATPTAGKPISSAPSSSGSVTAEPLNLSAASTASSVPGPSHYSVFEGGASKRTAILLAAVVPSAERRDVKPTELPFQVAKLENVPVPMPDGTCLYAHVWLPQDALDGSVKVGTVIEYLPYRKNDFTAVRDSIRHPYYAGHGLALVRVDMRGCGDSDGVLKGEYLKQEQDDNLLVFDWIITQDWSNGKVGQFGKSWGGFNALQVAARQHPALKTIITLCLTDDRYADDVHYRGGCLLASDMLWWASTMFAYNARPQDPAVRSGWRENWLERLELEPNVVEWMIHQRRDDFWKHGSVCEDYTKVDVPVLAVGGWRDGYTNAVFRMVNNLPHPDSKGIVGPWVHEYPEVATPYPGMGYNQVAVSWFTKYLTDDATISAKVAQSLSLGEFDVHLLDKINAYIQDPCLVAASYEFRAGKWVSQGKVFDGSENGMQLFLDGETRCLTEKAPNNSSTILFSGAMEHGLFRGTWCPFGQDGDFPIDQKIEDSKCLVVDSGVFTEDIDLLGFPVARLKIASDCELANVSVRLVDLNPDTNENYLVSWGMLNLSHANGTHESPKLLRPGHVYDFDVQLDAVGYKFAKGHKLRLAFSSADWPSSWPLSKTPVLTLHSGTTICLPLVSQQHELIPHWPKPEALAPCERQILRSEQRTRKVIYDYIKGTWTIDDYSDEGKRMIVSNGAELGSWNKNLWVIKENDPLSAYNQCDWELTLGRGDWQVKLLTKSSMRADEKNFFLVNELEAFEKDVMIFEKKWENTIERDFVYRVG</sequence>
<protein>
    <recommendedName>
        <fullName evidence="3">PA14 domain-containing protein</fullName>
    </recommendedName>
</protein>
<feature type="compositionally biased region" description="Polar residues" evidence="2">
    <location>
        <begin position="1139"/>
        <end position="1165"/>
    </location>
</feature>
<dbReference type="InterPro" id="IPR005674">
    <property type="entry name" value="CocE/Ser_esterase"/>
</dbReference>
<dbReference type="InterPro" id="IPR013736">
    <property type="entry name" value="Xaa-Pro_dipept_C"/>
</dbReference>
<feature type="compositionally biased region" description="Low complexity" evidence="2">
    <location>
        <begin position="1205"/>
        <end position="1234"/>
    </location>
</feature>
<feature type="compositionally biased region" description="Low complexity" evidence="2">
    <location>
        <begin position="1114"/>
        <end position="1138"/>
    </location>
</feature>
<feature type="compositionally biased region" description="Low complexity" evidence="2">
    <location>
        <begin position="1183"/>
        <end position="1196"/>
    </location>
</feature>
<dbReference type="Gene3D" id="3.40.50.1820">
    <property type="entry name" value="alpha/beta hydrolase"/>
    <property type="match status" value="1"/>
</dbReference>
<keyword evidence="1" id="KW-0378">Hydrolase</keyword>
<comment type="caution">
    <text evidence="4">The sequence shown here is derived from an EMBL/GenBank/DDBJ whole genome shotgun (WGS) entry which is preliminary data.</text>
</comment>
<organism evidence="4 5">
    <name type="scientific">Metschnikowia pulcherrima</name>
    <dbReference type="NCBI Taxonomy" id="27326"/>
    <lineage>
        <taxon>Eukaryota</taxon>
        <taxon>Fungi</taxon>
        <taxon>Dikarya</taxon>
        <taxon>Ascomycota</taxon>
        <taxon>Saccharomycotina</taxon>
        <taxon>Pichiomycetes</taxon>
        <taxon>Metschnikowiaceae</taxon>
        <taxon>Metschnikowia</taxon>
    </lineage>
</organism>
<dbReference type="Pfam" id="PF02129">
    <property type="entry name" value="Peptidase_S15"/>
    <property type="match status" value="1"/>
</dbReference>